<keyword evidence="1" id="KW-0732">Signal</keyword>
<organism evidence="2 3">
    <name type="scientific">Pedobacter lithocola</name>
    <dbReference type="NCBI Taxonomy" id="1908239"/>
    <lineage>
        <taxon>Bacteria</taxon>
        <taxon>Pseudomonadati</taxon>
        <taxon>Bacteroidota</taxon>
        <taxon>Sphingobacteriia</taxon>
        <taxon>Sphingobacteriales</taxon>
        <taxon>Sphingobacteriaceae</taxon>
        <taxon>Pedobacter</taxon>
    </lineage>
</organism>
<reference evidence="3" key="1">
    <citation type="journal article" date="2019" name="Int. J. Syst. Evol. Microbiol.">
        <title>The Global Catalogue of Microorganisms (GCM) 10K type strain sequencing project: providing services to taxonomists for standard genome sequencing and annotation.</title>
        <authorList>
            <consortium name="The Broad Institute Genomics Platform"/>
            <consortium name="The Broad Institute Genome Sequencing Center for Infectious Disease"/>
            <person name="Wu L."/>
            <person name="Ma J."/>
        </authorList>
    </citation>
    <scope>NUCLEOTIDE SEQUENCE [LARGE SCALE GENOMIC DNA]</scope>
    <source>
        <strain evidence="3">CCM 8691</strain>
    </source>
</reference>
<feature type="chain" id="PRO_5045102075" description="Gliding motility-associated protein GldM C-terminal domain-containing protein" evidence="1">
    <location>
        <begin position="24"/>
        <end position="175"/>
    </location>
</feature>
<protein>
    <recommendedName>
        <fullName evidence="4">Gliding motility-associated protein GldM C-terminal domain-containing protein</fullName>
    </recommendedName>
</protein>
<evidence type="ECO:0000256" key="1">
    <source>
        <dbReference type="SAM" id="SignalP"/>
    </source>
</evidence>
<comment type="caution">
    <text evidence="2">The sequence shown here is derived from an EMBL/GenBank/DDBJ whole genome shotgun (WGS) entry which is preliminary data.</text>
</comment>
<name>A0ABV8P9Q6_9SPHI</name>
<accession>A0ABV8P9Q6</accession>
<evidence type="ECO:0000313" key="3">
    <source>
        <dbReference type="Proteomes" id="UP001595789"/>
    </source>
</evidence>
<dbReference type="EMBL" id="JBHSBW010000007">
    <property type="protein sequence ID" value="MFC4210862.1"/>
    <property type="molecule type" value="Genomic_DNA"/>
</dbReference>
<evidence type="ECO:0008006" key="4">
    <source>
        <dbReference type="Google" id="ProtNLM"/>
    </source>
</evidence>
<dbReference type="RefSeq" id="WP_378983123.1">
    <property type="nucleotide sequence ID" value="NZ_JBHSBW010000007.1"/>
</dbReference>
<dbReference type="Proteomes" id="UP001595789">
    <property type="component" value="Unassembled WGS sequence"/>
</dbReference>
<gene>
    <name evidence="2" type="ORF">ACFOWA_06705</name>
</gene>
<sequence>MKNLISTILSLFLVIVFLQKSHAQEETRVKINLSVTANGKQINVPLNSVSTSVSRYYDEVNTTPVAAKGKDSTSTKADIPTSGFKAGIFYLNLDVKNLPDDVLRLIAVKKSSFDGIITITDSFGKLPTRTIKFFKATLYSFADQYSSSYYGDSIGNVSISLSCNSISINGISIEQ</sequence>
<feature type="signal peptide" evidence="1">
    <location>
        <begin position="1"/>
        <end position="23"/>
    </location>
</feature>
<evidence type="ECO:0000313" key="2">
    <source>
        <dbReference type="EMBL" id="MFC4210862.1"/>
    </source>
</evidence>
<keyword evidence="3" id="KW-1185">Reference proteome</keyword>
<proteinExistence type="predicted"/>